<evidence type="ECO:0000259" key="9">
    <source>
        <dbReference type="Pfam" id="PF02770"/>
    </source>
</evidence>
<dbReference type="InterPro" id="IPR006089">
    <property type="entry name" value="Acyl-CoA_DH_CS"/>
</dbReference>
<dbReference type="AlphaFoldDB" id="A0A0P6W4U5"/>
<dbReference type="PANTHER" id="PTHR48083:SF2">
    <property type="entry name" value="MEDIUM-CHAIN SPECIFIC ACYL-COA DEHYDROGENASE, MITOCHONDRIAL"/>
    <property type="match status" value="1"/>
</dbReference>
<dbReference type="InterPro" id="IPR046373">
    <property type="entry name" value="Acyl-CoA_Oxase/DH_mid-dom_sf"/>
</dbReference>
<evidence type="ECO:0000256" key="2">
    <source>
        <dbReference type="ARBA" id="ARBA00009347"/>
    </source>
</evidence>
<dbReference type="Gene3D" id="1.10.540.10">
    <property type="entry name" value="Acyl-CoA dehydrogenase/oxidase, N-terminal domain"/>
    <property type="match status" value="1"/>
</dbReference>
<comment type="caution">
    <text evidence="11">The sequence shown here is derived from an EMBL/GenBank/DDBJ whole genome shotgun (WGS) entry which is preliminary data.</text>
</comment>
<dbReference type="InterPro" id="IPR009075">
    <property type="entry name" value="AcylCo_DH/oxidase_C"/>
</dbReference>
<dbReference type="InterPro" id="IPR009100">
    <property type="entry name" value="AcylCoA_DH/oxidase_NM_dom_sf"/>
</dbReference>
<evidence type="ECO:0000259" key="8">
    <source>
        <dbReference type="Pfam" id="PF00441"/>
    </source>
</evidence>
<dbReference type="GO" id="GO:0003995">
    <property type="term" value="F:acyl-CoA dehydrogenase activity"/>
    <property type="evidence" value="ECO:0007669"/>
    <property type="project" value="InterPro"/>
</dbReference>
<accession>A0A0P6W4U5</accession>
<dbReference type="PROSITE" id="PS00072">
    <property type="entry name" value="ACYL_COA_DH_1"/>
    <property type="match status" value="1"/>
</dbReference>
<keyword evidence="5 7" id="KW-0274">FAD</keyword>
<evidence type="ECO:0000256" key="7">
    <source>
        <dbReference type="RuleBase" id="RU362125"/>
    </source>
</evidence>
<dbReference type="GO" id="GO:0050660">
    <property type="term" value="F:flavin adenine dinucleotide binding"/>
    <property type="evidence" value="ECO:0007669"/>
    <property type="project" value="InterPro"/>
</dbReference>
<name>A0A0P6W4U5_9HYPH</name>
<sequence>MDFALDFEQQALVNSLEEFCRRELYPHEAVVEELRYVPDEIKQEIRRKSLEAGFDGMNLPEEWGGPGLDKQTKMQAERVMGKPSTALGQCMNRGVTGILFKCRDEQIEEYLLPSIRGERKNAFALTEPGAGSDARAIVTRAERQGGEWVINGVKQFISGADIADFIILIAVSGTDQTPKGPRKRFTAFLVDKASPGLRVEPMKSIVTRGYNPTMVYFDNVRVPDSKILGGEGEGFNTANEWLYDGRVALSAHCVGRAERIFDMTKEWAGSRKAFGRTIGEFQGIGFKIANMAIDIKLGDLMVKEAAWKMDNDLMNRTEASMVNYYCSEMVFRVADNAVQIFGGMGMMEDFPIQRFWRDARIERIWEGTSEIHQDVIAKDLLRPYRN</sequence>
<dbReference type="Pfam" id="PF00441">
    <property type="entry name" value="Acyl-CoA_dh_1"/>
    <property type="match status" value="1"/>
</dbReference>
<feature type="domain" description="Acyl-CoA dehydrogenase/oxidase C-terminal" evidence="8">
    <location>
        <begin position="232"/>
        <end position="380"/>
    </location>
</feature>
<dbReference type="FunFam" id="1.20.140.10:FF:000001">
    <property type="entry name" value="Acyl-CoA dehydrogenase"/>
    <property type="match status" value="1"/>
</dbReference>
<dbReference type="GO" id="GO:0033539">
    <property type="term" value="P:fatty acid beta-oxidation using acyl-CoA dehydrogenase"/>
    <property type="evidence" value="ECO:0007669"/>
    <property type="project" value="TreeGrafter"/>
</dbReference>
<dbReference type="STRING" id="665126.ABB55_15625"/>
<dbReference type="Proteomes" id="UP000048984">
    <property type="component" value="Unassembled WGS sequence"/>
</dbReference>
<dbReference type="SUPFAM" id="SSF56645">
    <property type="entry name" value="Acyl-CoA dehydrogenase NM domain-like"/>
    <property type="match status" value="1"/>
</dbReference>
<keyword evidence="6 7" id="KW-0560">Oxidoreductase</keyword>
<dbReference type="PROSITE" id="PS00073">
    <property type="entry name" value="ACYL_COA_DH_2"/>
    <property type="match status" value="1"/>
</dbReference>
<evidence type="ECO:0000259" key="10">
    <source>
        <dbReference type="Pfam" id="PF02771"/>
    </source>
</evidence>
<dbReference type="Gene3D" id="2.40.110.10">
    <property type="entry name" value="Butyryl-CoA Dehydrogenase, subunit A, domain 2"/>
    <property type="match status" value="1"/>
</dbReference>
<dbReference type="Gene3D" id="1.20.140.10">
    <property type="entry name" value="Butyryl-CoA Dehydrogenase, subunit A, domain 3"/>
    <property type="match status" value="1"/>
</dbReference>
<dbReference type="SUPFAM" id="SSF47203">
    <property type="entry name" value="Acyl-CoA dehydrogenase C-terminal domain-like"/>
    <property type="match status" value="1"/>
</dbReference>
<organism evidence="11 12">
    <name type="scientific">Prosthecodimorpha hirschii</name>
    <dbReference type="NCBI Taxonomy" id="665126"/>
    <lineage>
        <taxon>Bacteria</taxon>
        <taxon>Pseudomonadati</taxon>
        <taxon>Pseudomonadota</taxon>
        <taxon>Alphaproteobacteria</taxon>
        <taxon>Hyphomicrobiales</taxon>
        <taxon>Ancalomicrobiaceae</taxon>
        <taxon>Prosthecodimorpha</taxon>
    </lineage>
</organism>
<evidence type="ECO:0000256" key="5">
    <source>
        <dbReference type="ARBA" id="ARBA00022827"/>
    </source>
</evidence>
<gene>
    <name evidence="11" type="ORF">ABB55_15625</name>
</gene>
<dbReference type="InterPro" id="IPR013786">
    <property type="entry name" value="AcylCoA_DH/ox_N"/>
</dbReference>
<proteinExistence type="inferred from homology"/>
<comment type="similarity">
    <text evidence="2 7">Belongs to the acyl-CoA dehydrogenase family.</text>
</comment>
<dbReference type="InterPro" id="IPR036250">
    <property type="entry name" value="AcylCo_DH-like_C"/>
</dbReference>
<evidence type="ECO:0000313" key="11">
    <source>
        <dbReference type="EMBL" id="KPL53471.1"/>
    </source>
</evidence>
<evidence type="ECO:0000256" key="1">
    <source>
        <dbReference type="ARBA" id="ARBA00001974"/>
    </source>
</evidence>
<dbReference type="FunFam" id="2.40.110.10:FF:000002">
    <property type="entry name" value="Acyl-CoA dehydrogenase fadE12"/>
    <property type="match status" value="1"/>
</dbReference>
<keyword evidence="4 7" id="KW-0285">Flavoprotein</keyword>
<dbReference type="InterPro" id="IPR050741">
    <property type="entry name" value="Acyl-CoA_dehydrogenase"/>
</dbReference>
<reference evidence="11 12" key="1">
    <citation type="submission" date="2015-09" db="EMBL/GenBank/DDBJ databases">
        <authorList>
            <person name="Jackson K.R."/>
            <person name="Lunt B.L."/>
            <person name="Fisher J.N.B."/>
            <person name="Gardner A.V."/>
            <person name="Bailey M.E."/>
            <person name="Deus L.M."/>
            <person name="Earl A.S."/>
            <person name="Gibby P.D."/>
            <person name="Hartmann K.A."/>
            <person name="Liu J.E."/>
            <person name="Manci A.M."/>
            <person name="Nielsen D.A."/>
            <person name="Solomon M.B."/>
            <person name="Breakwell D.P."/>
            <person name="Burnett S.H."/>
            <person name="Grose J.H."/>
        </authorList>
    </citation>
    <scope>NUCLEOTIDE SEQUENCE [LARGE SCALE GENOMIC DNA]</scope>
    <source>
        <strain evidence="11 12">16</strain>
    </source>
</reference>
<dbReference type="InterPro" id="IPR037069">
    <property type="entry name" value="AcylCoA_DH/ox_N_sf"/>
</dbReference>
<dbReference type="RefSeq" id="WP_054359636.1">
    <property type="nucleotide sequence ID" value="NZ_LJYW01000001.1"/>
</dbReference>
<evidence type="ECO:0000313" key="12">
    <source>
        <dbReference type="Proteomes" id="UP000048984"/>
    </source>
</evidence>
<evidence type="ECO:0000256" key="3">
    <source>
        <dbReference type="ARBA" id="ARBA00019125"/>
    </source>
</evidence>
<evidence type="ECO:0000256" key="4">
    <source>
        <dbReference type="ARBA" id="ARBA00022630"/>
    </source>
</evidence>
<comment type="cofactor">
    <cofactor evidence="1 7">
        <name>FAD</name>
        <dbReference type="ChEBI" id="CHEBI:57692"/>
    </cofactor>
</comment>
<evidence type="ECO:0000256" key="6">
    <source>
        <dbReference type="ARBA" id="ARBA00023002"/>
    </source>
</evidence>
<dbReference type="PIRSF" id="PIRSF016578">
    <property type="entry name" value="HsaA"/>
    <property type="match status" value="1"/>
</dbReference>
<dbReference type="PANTHER" id="PTHR48083">
    <property type="entry name" value="MEDIUM-CHAIN SPECIFIC ACYL-COA DEHYDROGENASE, MITOCHONDRIAL-RELATED"/>
    <property type="match status" value="1"/>
</dbReference>
<feature type="domain" description="Acyl-CoA dehydrogenase/oxidase N-terminal" evidence="10">
    <location>
        <begin position="8"/>
        <end position="118"/>
    </location>
</feature>
<keyword evidence="12" id="KW-1185">Reference proteome</keyword>
<dbReference type="Pfam" id="PF02770">
    <property type="entry name" value="Acyl-CoA_dh_M"/>
    <property type="match status" value="1"/>
</dbReference>
<dbReference type="GO" id="GO:0005737">
    <property type="term" value="C:cytoplasm"/>
    <property type="evidence" value="ECO:0007669"/>
    <property type="project" value="TreeGrafter"/>
</dbReference>
<feature type="domain" description="Acyl-CoA oxidase/dehydrogenase middle" evidence="9">
    <location>
        <begin position="122"/>
        <end position="220"/>
    </location>
</feature>
<protein>
    <recommendedName>
        <fullName evidence="3">Medium-chain specific acyl-CoA dehydrogenase, mitochondrial</fullName>
    </recommendedName>
</protein>
<dbReference type="EMBL" id="LJYW01000001">
    <property type="protein sequence ID" value="KPL53471.1"/>
    <property type="molecule type" value="Genomic_DNA"/>
</dbReference>
<dbReference type="Pfam" id="PF02771">
    <property type="entry name" value="Acyl-CoA_dh_N"/>
    <property type="match status" value="1"/>
</dbReference>
<reference evidence="11 12" key="2">
    <citation type="submission" date="2015-10" db="EMBL/GenBank/DDBJ databases">
        <title>Draft Genome Sequence of Prosthecomicrobium hirschii ATCC 27832.</title>
        <authorList>
            <person name="Daniel J."/>
            <person name="Givan S.A."/>
            <person name="Brun Y.V."/>
            <person name="Brown P.J."/>
        </authorList>
    </citation>
    <scope>NUCLEOTIDE SEQUENCE [LARGE SCALE GENOMIC DNA]</scope>
    <source>
        <strain evidence="11 12">16</strain>
    </source>
</reference>
<dbReference type="InterPro" id="IPR006091">
    <property type="entry name" value="Acyl-CoA_Oxase/DH_mid-dom"/>
</dbReference>